<dbReference type="InterPro" id="IPR001375">
    <property type="entry name" value="Peptidase_S9_cat"/>
</dbReference>
<organism evidence="3 4">
    <name type="scientific">Ferrimonas pelagia</name>
    <dbReference type="NCBI Taxonomy" id="1177826"/>
    <lineage>
        <taxon>Bacteria</taxon>
        <taxon>Pseudomonadati</taxon>
        <taxon>Pseudomonadota</taxon>
        <taxon>Gammaproteobacteria</taxon>
        <taxon>Alteromonadales</taxon>
        <taxon>Ferrimonadaceae</taxon>
        <taxon>Ferrimonas</taxon>
    </lineage>
</organism>
<dbReference type="PANTHER" id="PTHR42776">
    <property type="entry name" value="SERINE PEPTIDASE S9 FAMILY MEMBER"/>
    <property type="match status" value="1"/>
</dbReference>
<dbReference type="Gene3D" id="3.40.50.1820">
    <property type="entry name" value="alpha/beta hydrolase"/>
    <property type="match status" value="1"/>
</dbReference>
<keyword evidence="1" id="KW-0378">Hydrolase</keyword>
<evidence type="ECO:0000259" key="2">
    <source>
        <dbReference type="Pfam" id="PF00326"/>
    </source>
</evidence>
<accession>A0ABP9EQV0</accession>
<proteinExistence type="predicted"/>
<dbReference type="PANTHER" id="PTHR42776:SF27">
    <property type="entry name" value="DIPEPTIDYL PEPTIDASE FAMILY MEMBER 6"/>
    <property type="match status" value="1"/>
</dbReference>
<evidence type="ECO:0000313" key="3">
    <source>
        <dbReference type="EMBL" id="GAA4885031.1"/>
    </source>
</evidence>
<name>A0ABP9EQV0_9GAMM</name>
<keyword evidence="4" id="KW-1185">Reference proteome</keyword>
<dbReference type="Proteomes" id="UP001499988">
    <property type="component" value="Unassembled WGS sequence"/>
</dbReference>
<feature type="domain" description="Peptidase S9 prolyl oligopeptidase catalytic" evidence="2">
    <location>
        <begin position="262"/>
        <end position="472"/>
    </location>
</feature>
<reference evidence="4" key="1">
    <citation type="journal article" date="2019" name="Int. J. Syst. Evol. Microbiol.">
        <title>The Global Catalogue of Microorganisms (GCM) 10K type strain sequencing project: providing services to taxonomists for standard genome sequencing and annotation.</title>
        <authorList>
            <consortium name="The Broad Institute Genomics Platform"/>
            <consortium name="The Broad Institute Genome Sequencing Center for Infectious Disease"/>
            <person name="Wu L."/>
            <person name="Ma J."/>
        </authorList>
    </citation>
    <scope>NUCLEOTIDE SEQUENCE [LARGE SCALE GENOMIC DNA]</scope>
    <source>
        <strain evidence="4">JCM 18401</strain>
    </source>
</reference>
<evidence type="ECO:0000313" key="4">
    <source>
        <dbReference type="Proteomes" id="UP001499988"/>
    </source>
</evidence>
<dbReference type="EMBL" id="BAABJZ010000048">
    <property type="protein sequence ID" value="GAA4885031.1"/>
    <property type="molecule type" value="Genomic_DNA"/>
</dbReference>
<gene>
    <name evidence="3" type="ORF">GCM10023333_18380</name>
</gene>
<dbReference type="InterPro" id="IPR002470">
    <property type="entry name" value="Peptidase_S9A"/>
</dbReference>
<sequence length="473" mass="53908">MLKRINVYTGRSKDQGRAPVPHAQFLTDHKGQARFAAGSTSSGEAKVYYRKDASEDWILVHSQDDLYLDITPLAFASENEVYVAGRQDHSIEGLYKWNMESGKKELLYLDDYADPAEYLLSADQRKLYGLVVQAGYPNYVFVDEQAEETKLLKAMISALDGQFVRLRHQSYDGRFSVVTAGSDRDPGSFYLYDSHSNKMRFLAKARPWVDPAESAEVRPIRFEARDGLVIHGLLTLPRGREDKGLPLIVHPHGGPHGPRDWWGYNSTTQFLASRGYAVLQVNFRGSGGYGKEFEKAGYRHWGDKIQYDILDGTHYVIEQGIVDKERICIYGASFGGYSALQAAVVEPDLFKCTLGFVGVYDLEMMHKKGDIPKRETGRKYLNKVIGKDKQELIRFSPVHNVDKLKASVFILHGKEDERVPIEQAYALRDALDAIDYPYKWKVVKKEGHGFYNEDNRAEMFEEMVTFFDEHLKL</sequence>
<protein>
    <recommendedName>
        <fullName evidence="2">Peptidase S9 prolyl oligopeptidase catalytic domain-containing protein</fullName>
    </recommendedName>
</protein>
<dbReference type="InterPro" id="IPR029058">
    <property type="entry name" value="AB_hydrolase_fold"/>
</dbReference>
<evidence type="ECO:0000256" key="1">
    <source>
        <dbReference type="ARBA" id="ARBA00022801"/>
    </source>
</evidence>
<dbReference type="SUPFAM" id="SSF82171">
    <property type="entry name" value="DPP6 N-terminal domain-like"/>
    <property type="match status" value="1"/>
</dbReference>
<comment type="caution">
    <text evidence="3">The sequence shown here is derived from an EMBL/GenBank/DDBJ whole genome shotgun (WGS) entry which is preliminary data.</text>
</comment>
<dbReference type="Pfam" id="PF00326">
    <property type="entry name" value="Peptidase_S9"/>
    <property type="match status" value="1"/>
</dbReference>
<dbReference type="SUPFAM" id="SSF53474">
    <property type="entry name" value="alpha/beta-Hydrolases"/>
    <property type="match status" value="1"/>
</dbReference>
<dbReference type="PRINTS" id="PR00862">
    <property type="entry name" value="PROLIGOPTASE"/>
</dbReference>